<evidence type="ECO:0000313" key="8">
    <source>
        <dbReference type="Proteomes" id="UP000094793"/>
    </source>
</evidence>
<keyword evidence="4" id="KW-0812">Transmembrane</keyword>
<dbReference type="GO" id="GO:0046872">
    <property type="term" value="F:metal ion binding"/>
    <property type="evidence" value="ECO:0007669"/>
    <property type="project" value="InterPro"/>
</dbReference>
<dbReference type="PATRIC" id="fig|1703.10.peg.1678"/>
<reference evidence="8" key="1">
    <citation type="submission" date="2016-09" db="EMBL/GenBank/DDBJ databases">
        <title>Complete Genome Sequence of Brevibacterium linens SMQ-1335.</title>
        <authorList>
            <person name="de Melo A.G."/>
            <person name="Labrie S.J."/>
            <person name="Dumaresq J."/>
            <person name="Roberts R.J."/>
            <person name="Tremblay D.M."/>
            <person name="Moineau S."/>
        </authorList>
    </citation>
    <scope>NUCLEOTIDE SEQUENCE [LARGE SCALE GENOMIC DNA]</scope>
    <source>
        <strain evidence="8">SMQ-1335</strain>
    </source>
</reference>
<dbReference type="EMBL" id="CP017150">
    <property type="protein sequence ID" value="AOP53344.1"/>
    <property type="molecule type" value="Genomic_DNA"/>
</dbReference>
<feature type="compositionally biased region" description="Acidic residues" evidence="3">
    <location>
        <begin position="612"/>
        <end position="636"/>
    </location>
</feature>
<comment type="similarity">
    <text evidence="2">Belongs to the 5'-nucleotidase family.</text>
</comment>
<dbReference type="PANTHER" id="PTHR11575:SF6">
    <property type="entry name" value="2',3'-CYCLIC-NUCLEOTIDE 2'-PHOSPHODIESTERASE_3'-NUCLEOTIDASE"/>
    <property type="match status" value="1"/>
</dbReference>
<dbReference type="PROSITE" id="PS00786">
    <property type="entry name" value="5_NUCLEOTIDASE_2"/>
    <property type="match status" value="1"/>
</dbReference>
<dbReference type="PRINTS" id="PR01607">
    <property type="entry name" value="APYRASEFAMLY"/>
</dbReference>
<evidence type="ECO:0000313" key="7">
    <source>
        <dbReference type="EMBL" id="AOP53344.1"/>
    </source>
</evidence>
<dbReference type="InterPro" id="IPR008334">
    <property type="entry name" value="5'-Nucleotdase_C"/>
</dbReference>
<organism evidence="7 8">
    <name type="scientific">Brevibacterium aurantiacum</name>
    <dbReference type="NCBI Taxonomy" id="273384"/>
    <lineage>
        <taxon>Bacteria</taxon>
        <taxon>Bacillati</taxon>
        <taxon>Actinomycetota</taxon>
        <taxon>Actinomycetes</taxon>
        <taxon>Micrococcales</taxon>
        <taxon>Brevibacteriaceae</taxon>
        <taxon>Brevibacterium</taxon>
    </lineage>
</organism>
<dbReference type="Gene3D" id="3.60.21.10">
    <property type="match status" value="1"/>
</dbReference>
<keyword evidence="2" id="KW-0547">Nucleotide-binding</keyword>
<dbReference type="KEGG" id="blin:BLSMQ_1634"/>
<dbReference type="SUPFAM" id="SSF55816">
    <property type="entry name" value="5'-nucleotidase (syn. UDP-sugar hydrolase), C-terminal domain"/>
    <property type="match status" value="1"/>
</dbReference>
<dbReference type="GO" id="GO:0008663">
    <property type="term" value="F:2',3'-cyclic-nucleotide 2'-phosphodiesterase activity"/>
    <property type="evidence" value="ECO:0007669"/>
    <property type="project" value="UniProtKB-EC"/>
</dbReference>
<protein>
    <submittedName>
        <fullName evidence="7">2',3'-cyclic-nucleotide 2'-phosphodiesterase</fullName>
        <ecNumber evidence="7">3.1.4.16</ecNumber>
    </submittedName>
</protein>
<dbReference type="GO" id="GO:0000166">
    <property type="term" value="F:nucleotide binding"/>
    <property type="evidence" value="ECO:0007669"/>
    <property type="project" value="UniProtKB-KW"/>
</dbReference>
<keyword evidence="2 7" id="KW-0378">Hydrolase</keyword>
<proteinExistence type="inferred from homology"/>
<evidence type="ECO:0000256" key="1">
    <source>
        <dbReference type="ARBA" id="ARBA00022729"/>
    </source>
</evidence>
<dbReference type="PROSITE" id="PS00785">
    <property type="entry name" value="5_NUCLEOTIDASE_1"/>
    <property type="match status" value="1"/>
</dbReference>
<feature type="compositionally biased region" description="Low complexity" evidence="3">
    <location>
        <begin position="657"/>
        <end position="719"/>
    </location>
</feature>
<feature type="domain" description="Calcineurin-like phosphoesterase" evidence="5">
    <location>
        <begin position="57"/>
        <end position="298"/>
    </location>
</feature>
<sequence length="753" mass="79999">MGDLNHNDIWRLMRLRTLASSTLALTLIVAGPAAASASGLGSGPPDEEQAASAGELTLLATTDVHGHVLNWDYFANAPYPAGEELGMSRASTLIKGVKEAKGEDSVLLVDNGDTIQGTPLTYFYAQQERITETGETHPMAKTFNNVGYDAQVVGNHEFNYGLDLLAKYKEQVDFPVLGANVINDDDGQSHLDPYTMVKKRVSGQEITIGVLGVTTPGSRIWDKNNLSGKVHFDDPVETAKKYVPQMKEAGADIVVVLSHSGKDPEGQAWDPSELQENVSTSVAKVPGVDVLVAGHTHQNEPTQVVSREDGTKALITQPNYWARSVSEVDLPIDLEDMGIDWGSAEPEATPLATQGDVAEDPEIKDLIDSQHKKTIDYVNTKIGSVTETMSASTSYYEDTAILDFISKVQSQTVESALAGTEYEDVPVISQASPFSRTAEFPAGDITIRDVAGLYVFDNTLGGVEINGSQLRDYLEFSARYFKQTEEGADFDPATGTNAIDESLDRPIPDYNYDALSGIDYDINVSKPVGERIENLTDKSGKTIGDDDTFILAINNYRQSGGGDYPVGDLKEVYNEQVEVRRALIDWVKDNEVVDPTDFYDENWQVVTSTQDPVDEDEATSDDTAEADATAETDSDATADGGNADAADGTDSADGDDSGANADVEAGANDSADSTADETATSDTDGGTTSANGSDSAGGTDSASGSDSADGSGDANAGGDLPRTGVELGSTIGIAAAIIAMGAGLVWIARRRRI</sequence>
<dbReference type="Pfam" id="PF00149">
    <property type="entry name" value="Metallophos"/>
    <property type="match status" value="1"/>
</dbReference>
<dbReference type="SUPFAM" id="SSF56300">
    <property type="entry name" value="Metallo-dependent phosphatases"/>
    <property type="match status" value="1"/>
</dbReference>
<keyword evidence="4" id="KW-0472">Membrane</keyword>
<dbReference type="Pfam" id="PF02872">
    <property type="entry name" value="5_nucleotid_C"/>
    <property type="match status" value="1"/>
</dbReference>
<evidence type="ECO:0000259" key="5">
    <source>
        <dbReference type="Pfam" id="PF00149"/>
    </source>
</evidence>
<accession>A0A1D7W321</accession>
<dbReference type="Proteomes" id="UP000094793">
    <property type="component" value="Chromosome"/>
</dbReference>
<feature type="transmembrane region" description="Helical" evidence="4">
    <location>
        <begin position="727"/>
        <end position="748"/>
    </location>
</feature>
<dbReference type="GO" id="GO:0030288">
    <property type="term" value="C:outer membrane-bounded periplasmic space"/>
    <property type="evidence" value="ECO:0007669"/>
    <property type="project" value="TreeGrafter"/>
</dbReference>
<dbReference type="InterPro" id="IPR006146">
    <property type="entry name" value="5'-Nucleotdase_CS"/>
</dbReference>
<dbReference type="AlphaFoldDB" id="A0A1D7W321"/>
<name>A0A1D7W321_BREAU</name>
<dbReference type="InterPro" id="IPR029052">
    <property type="entry name" value="Metallo-depent_PP-like"/>
</dbReference>
<dbReference type="InterPro" id="IPR036907">
    <property type="entry name" value="5'-Nucleotdase_C_sf"/>
</dbReference>
<dbReference type="EC" id="3.1.4.16" evidence="7"/>
<keyword evidence="1 2" id="KW-0732">Signal</keyword>
<dbReference type="PANTHER" id="PTHR11575">
    <property type="entry name" value="5'-NUCLEOTIDASE-RELATED"/>
    <property type="match status" value="1"/>
</dbReference>
<feature type="signal peptide" evidence="2">
    <location>
        <begin position="1"/>
        <end position="35"/>
    </location>
</feature>
<gene>
    <name evidence="7" type="ORF">BLSMQ_1634</name>
</gene>
<feature type="compositionally biased region" description="Low complexity" evidence="3">
    <location>
        <begin position="637"/>
        <end position="649"/>
    </location>
</feature>
<feature type="chain" id="PRO_5009026688" evidence="2">
    <location>
        <begin position="36"/>
        <end position="753"/>
    </location>
</feature>
<keyword evidence="4" id="KW-1133">Transmembrane helix</keyword>
<dbReference type="Gene3D" id="3.90.780.10">
    <property type="entry name" value="5'-Nucleotidase, C-terminal domain"/>
    <property type="match status" value="1"/>
</dbReference>
<dbReference type="GO" id="GO:0009166">
    <property type="term" value="P:nucleotide catabolic process"/>
    <property type="evidence" value="ECO:0007669"/>
    <property type="project" value="InterPro"/>
</dbReference>
<evidence type="ECO:0000256" key="2">
    <source>
        <dbReference type="RuleBase" id="RU362119"/>
    </source>
</evidence>
<evidence type="ECO:0000256" key="4">
    <source>
        <dbReference type="SAM" id="Phobius"/>
    </source>
</evidence>
<dbReference type="NCBIfam" id="TIGR01167">
    <property type="entry name" value="LPXTG_anchor"/>
    <property type="match status" value="1"/>
</dbReference>
<feature type="domain" description="5'-Nucleotidase C-terminal" evidence="6">
    <location>
        <begin position="382"/>
        <end position="566"/>
    </location>
</feature>
<feature type="region of interest" description="Disordered" evidence="3">
    <location>
        <begin position="604"/>
        <end position="719"/>
    </location>
</feature>
<evidence type="ECO:0000259" key="6">
    <source>
        <dbReference type="Pfam" id="PF02872"/>
    </source>
</evidence>
<evidence type="ECO:0000256" key="3">
    <source>
        <dbReference type="SAM" id="MobiDB-lite"/>
    </source>
</evidence>
<dbReference type="InterPro" id="IPR006179">
    <property type="entry name" value="5_nucleotidase/apyrase"/>
</dbReference>
<dbReference type="InterPro" id="IPR004843">
    <property type="entry name" value="Calcineurin-like_PHP"/>
</dbReference>